<evidence type="ECO:0000259" key="2">
    <source>
        <dbReference type="Pfam" id="PF18962"/>
    </source>
</evidence>
<dbReference type="OrthoDB" id="9805017at2"/>
<feature type="chain" id="PRO_5018756302" evidence="1">
    <location>
        <begin position="26"/>
        <end position="853"/>
    </location>
</feature>
<dbReference type="NCBIfam" id="TIGR02608">
    <property type="entry name" value="delta_60_rpt"/>
    <property type="match status" value="11"/>
</dbReference>
<gene>
    <name evidence="3" type="ORF">EJV47_02675</name>
</gene>
<dbReference type="SUPFAM" id="SSF101898">
    <property type="entry name" value="NHL repeat"/>
    <property type="match status" value="1"/>
</dbReference>
<accession>A0A3S0K947</accession>
<organism evidence="3 4">
    <name type="scientific">Hymenobacter gummosus</name>
    <dbReference type="NCBI Taxonomy" id="1776032"/>
    <lineage>
        <taxon>Bacteria</taxon>
        <taxon>Pseudomonadati</taxon>
        <taxon>Bacteroidota</taxon>
        <taxon>Cytophagia</taxon>
        <taxon>Cytophagales</taxon>
        <taxon>Hymenobacteraceae</taxon>
        <taxon>Hymenobacter</taxon>
    </lineage>
</organism>
<evidence type="ECO:0000313" key="3">
    <source>
        <dbReference type="EMBL" id="RTQ53658.1"/>
    </source>
</evidence>
<keyword evidence="4" id="KW-1185">Reference proteome</keyword>
<comment type="caution">
    <text evidence="3">The sequence shown here is derived from an EMBL/GenBank/DDBJ whole genome shotgun (WGS) entry which is preliminary data.</text>
</comment>
<proteinExistence type="predicted"/>
<dbReference type="InterPro" id="IPR026444">
    <property type="entry name" value="Secre_tail"/>
</dbReference>
<evidence type="ECO:0000313" key="4">
    <source>
        <dbReference type="Proteomes" id="UP000282184"/>
    </source>
</evidence>
<dbReference type="EMBL" id="RXOF01000001">
    <property type="protein sequence ID" value="RTQ53658.1"/>
    <property type="molecule type" value="Genomic_DNA"/>
</dbReference>
<dbReference type="RefSeq" id="WP_126691584.1">
    <property type="nucleotide sequence ID" value="NZ_RXOF01000001.1"/>
</dbReference>
<protein>
    <submittedName>
        <fullName evidence="3">T9SS type A sorting domain-containing protein</fullName>
    </submittedName>
</protein>
<name>A0A3S0K947_9BACT</name>
<dbReference type="AlphaFoldDB" id="A0A3S0K947"/>
<dbReference type="NCBIfam" id="TIGR04183">
    <property type="entry name" value="Por_Secre_tail"/>
    <property type="match status" value="1"/>
</dbReference>
<dbReference type="Gene3D" id="2.80.10.50">
    <property type="match status" value="6"/>
</dbReference>
<dbReference type="Pfam" id="PF17164">
    <property type="entry name" value="DUF5122"/>
    <property type="match status" value="11"/>
</dbReference>
<feature type="domain" description="Secretion system C-terminal sorting" evidence="2">
    <location>
        <begin position="781"/>
        <end position="852"/>
    </location>
</feature>
<reference evidence="3 4" key="1">
    <citation type="submission" date="2018-12" db="EMBL/GenBank/DDBJ databases">
        <title>Hymenobacter gummosus sp. nov., isolated from a spring.</title>
        <authorList>
            <person name="Nie L."/>
        </authorList>
    </citation>
    <scope>NUCLEOTIDE SEQUENCE [LARGE SCALE GENOMIC DNA]</scope>
    <source>
        <strain evidence="3 4">KCTC 52166</strain>
    </source>
</reference>
<keyword evidence="1" id="KW-0732">Signal</keyword>
<dbReference type="Proteomes" id="UP000282184">
    <property type="component" value="Unassembled WGS sequence"/>
</dbReference>
<sequence>MKLPLLIGCLVGVTVLAMSPKAATAQTADSSFRVPSIFQVSDIGDVAQQSDGKRIIVGGFDYVNGHLARGIARLNVDGSLDQAFQANARVTKSSSSILRRPAQVRVMPNGKILLATFGNSQDTLVVSGLKRVELLMLNPDGTPDPGFNAGAGSHNDNYLTNLLVQPDGKILVAGPIASFNTSPRFRRIVRLLANGAVDPAFDAALDPMREITAVALQPDGKVVISADFYRYNSSQTDSRVVRLLPNGTVDTSFQAYTTTTRVSKLLVQPDGRVLVAGTGGAAAGSTGPYSNSIERLLPNGQPDASFALAALLANPRPLINGYLTDVALQPDGKILAGMSIGGSFQLVRVNADGSADNTWQPGRGPNWGPAAVRVMPDGRILIGGHLTRCGDEAGALFLLSATGTIDPSFRPSVQVPGLVSALAQQPDGKLLVGGTFHEIGTTVADNLARLNADGSVDASFTAQSRTDGAVYSLGLQPDGKVLVGGYFTTVGTSPRTGLARVLAAGGPDASFDANAQFAGQVIVRSVLLLADGSAWVGGHFQTVNGQYSLAKVGADGSADTRATVPTVSGIVNALLLQADGRILVGGQFGRLGSVNTLNLGRLSAAGVPEAGFVMTGFNDPFFEVKSLLQQPDGKLLVGGWLSFADKVRRLELNGSADAGFVANTPVYGAEAMALQANGGILVGGSYVASHTPREVVWGGLGLLTPSGSVDPGFSLLRGPISDPAQNQRVTVQALLTQPDGKVLVGGNFVQAGGEPHLSLVRLLAPGVLATAGPKATARLQVYPNPAHGTLHLSLAATAQPQLVHLLNLTGQRVLTQSVTGPVMDLDVRQLPAGVYLLRVDYADGPVTRRVVVE</sequence>
<dbReference type="SUPFAM" id="SSF63829">
    <property type="entry name" value="Calcium-dependent phosphotriesterase"/>
    <property type="match status" value="2"/>
</dbReference>
<dbReference type="Pfam" id="PF18962">
    <property type="entry name" value="Por_Secre_tail"/>
    <property type="match status" value="1"/>
</dbReference>
<evidence type="ECO:0000256" key="1">
    <source>
        <dbReference type="SAM" id="SignalP"/>
    </source>
</evidence>
<dbReference type="InterPro" id="IPR013431">
    <property type="entry name" value="Delta_60_rpt"/>
</dbReference>
<feature type="signal peptide" evidence="1">
    <location>
        <begin position="1"/>
        <end position="25"/>
    </location>
</feature>